<dbReference type="InterPro" id="IPR050982">
    <property type="entry name" value="Auxin_biosynth/cation_transpt"/>
</dbReference>
<name>A0ABW3EIF1_9ACTN</name>
<gene>
    <name evidence="3" type="ORF">ACFQ11_06865</name>
</gene>
<dbReference type="EMBL" id="JBHTJA010000008">
    <property type="protein sequence ID" value="MFD0900108.1"/>
    <property type="molecule type" value="Genomic_DNA"/>
</dbReference>
<proteinExistence type="predicted"/>
<dbReference type="SUPFAM" id="SSF51905">
    <property type="entry name" value="FAD/NAD(P)-binding domain"/>
    <property type="match status" value="1"/>
</dbReference>
<dbReference type="Proteomes" id="UP001596972">
    <property type="component" value="Unassembled WGS sequence"/>
</dbReference>
<organism evidence="3 4">
    <name type="scientific">Actinomadura sediminis</name>
    <dbReference type="NCBI Taxonomy" id="1038904"/>
    <lineage>
        <taxon>Bacteria</taxon>
        <taxon>Bacillati</taxon>
        <taxon>Actinomycetota</taxon>
        <taxon>Actinomycetes</taxon>
        <taxon>Streptosporangiales</taxon>
        <taxon>Thermomonosporaceae</taxon>
        <taxon>Actinomadura</taxon>
    </lineage>
</organism>
<dbReference type="RefSeq" id="WP_378297032.1">
    <property type="nucleotide sequence ID" value="NZ_JBHTJA010000008.1"/>
</dbReference>
<accession>A0ABW3EIF1</accession>
<evidence type="ECO:0000313" key="3">
    <source>
        <dbReference type="EMBL" id="MFD0900108.1"/>
    </source>
</evidence>
<protein>
    <submittedName>
        <fullName evidence="3">FAD-dependent oxidoreductase</fullName>
    </submittedName>
</protein>
<dbReference type="Pfam" id="PF13738">
    <property type="entry name" value="Pyr_redox_3"/>
    <property type="match status" value="1"/>
</dbReference>
<evidence type="ECO:0000256" key="1">
    <source>
        <dbReference type="ARBA" id="ARBA00023002"/>
    </source>
</evidence>
<evidence type="ECO:0000256" key="2">
    <source>
        <dbReference type="SAM" id="MobiDB-lite"/>
    </source>
</evidence>
<dbReference type="PRINTS" id="PR00368">
    <property type="entry name" value="FADPNR"/>
</dbReference>
<evidence type="ECO:0000313" key="4">
    <source>
        <dbReference type="Proteomes" id="UP001596972"/>
    </source>
</evidence>
<keyword evidence="4" id="KW-1185">Reference proteome</keyword>
<dbReference type="InterPro" id="IPR036188">
    <property type="entry name" value="FAD/NAD-bd_sf"/>
</dbReference>
<dbReference type="PANTHER" id="PTHR43539:SF78">
    <property type="entry name" value="FLAVIN-CONTAINING MONOOXYGENASE"/>
    <property type="match status" value="1"/>
</dbReference>
<dbReference type="Gene3D" id="3.50.50.60">
    <property type="entry name" value="FAD/NAD(P)-binding domain"/>
    <property type="match status" value="1"/>
</dbReference>
<sequence>MNNQTSPEEPTAQAGCCGAGASTTDIGQPTATAVTTDQIGDVPVAGPVVVIGAGPVGLATAAHLAERGLDFLVLEAGDEVGAAVREWGHVRLFSPWRYDTDAAARRLLQATGWTLPDPDHLPTGAELVDDYLVPLSRVPALDGRVRTRTRVLAVTRRGADATRTIGRDERPLMVRVREADGTVRDIDARAVIDASGTWGNANPLGHSGLPAPGERQAADRITGPLPDVLGRDRDRFAGHHALVVGMGHSAANTLLALAELAEDEPGTRITWAVRGTSVARLYGGGDADGLPARGALGTRLKQAVEAGKIELIRGFTITRFEEDGPVTVIGTTADGERSVTADTVVAATGFRPDLDMLREVRVELDPATEAPAKLAPMIDPNFHSCGTVPPHGERDLAHPEKGFYLAGMKSYGRAPTFLMATGYEQVRSIVAALAGDREAADTVHLDLPETGVCSTDLITDDLLPGAQDGGCGTSCGTEPASPTAQEATSSCCGTPEPVTIGVGAPAGLGFATGRVHGYSGDAEHSEV</sequence>
<keyword evidence="1" id="KW-0560">Oxidoreductase</keyword>
<reference evidence="4" key="1">
    <citation type="journal article" date="2019" name="Int. J. Syst. Evol. Microbiol.">
        <title>The Global Catalogue of Microorganisms (GCM) 10K type strain sequencing project: providing services to taxonomists for standard genome sequencing and annotation.</title>
        <authorList>
            <consortium name="The Broad Institute Genomics Platform"/>
            <consortium name="The Broad Institute Genome Sequencing Center for Infectious Disease"/>
            <person name="Wu L."/>
            <person name="Ma J."/>
        </authorList>
    </citation>
    <scope>NUCLEOTIDE SEQUENCE [LARGE SCALE GENOMIC DNA]</scope>
    <source>
        <strain evidence="4">JCM 31202</strain>
    </source>
</reference>
<comment type="caution">
    <text evidence="3">The sequence shown here is derived from an EMBL/GenBank/DDBJ whole genome shotgun (WGS) entry which is preliminary data.</text>
</comment>
<feature type="region of interest" description="Disordered" evidence="2">
    <location>
        <begin position="1"/>
        <end position="20"/>
    </location>
</feature>
<dbReference type="PANTHER" id="PTHR43539">
    <property type="entry name" value="FLAVIN-BINDING MONOOXYGENASE-LIKE PROTEIN (AFU_ORTHOLOGUE AFUA_4G09220)"/>
    <property type="match status" value="1"/>
</dbReference>
<dbReference type="PRINTS" id="PR00411">
    <property type="entry name" value="PNDRDTASEI"/>
</dbReference>